<dbReference type="InterPro" id="IPR021808">
    <property type="entry name" value="DUF3383"/>
</dbReference>
<proteinExistence type="predicted"/>
<comment type="caution">
    <text evidence="1">The sequence shown here is derived from an EMBL/GenBank/DDBJ whole genome shotgun (WGS) entry which is preliminary data.</text>
</comment>
<dbReference type="OrthoDB" id="5465420at2"/>
<organism evidence="1 2">
    <name type="scientific">Desulfosporosinus fructosivorans</name>
    <dbReference type="NCBI Taxonomy" id="2018669"/>
    <lineage>
        <taxon>Bacteria</taxon>
        <taxon>Bacillati</taxon>
        <taxon>Bacillota</taxon>
        <taxon>Clostridia</taxon>
        <taxon>Eubacteriales</taxon>
        <taxon>Desulfitobacteriaceae</taxon>
        <taxon>Desulfosporosinus</taxon>
    </lineage>
</organism>
<dbReference type="Pfam" id="PF11863">
    <property type="entry name" value="DUF3383"/>
    <property type="match status" value="1"/>
</dbReference>
<sequence length="369" mass="39624">MSTLPLSDIVDISVVVSPVATIRSGFNLGLIVGSSTHITASDRVKLYTSADGMIADGFTVSEAEYKAADLYFRQIPKPSKVAIGRWDKTGSETALQAVAACRAKNTDWYACYLCGAVKADILAIAPYIEVVEPDSAFFYTTADADVLAGTAGNVMLTLKAAGYMRTIGQYSTYQDAAVSIMGYAMGANTGLANTAYTLAHKKEIGVIPEDMTPVQVTLMKEQNGNYYVNRGNTYNLFQQGIMANGMPFDEIINLDMLKNDIQIAVMDLLTGISKIPQNEGGVTLLISAITEPCESALNRGFLSPGVWNAASILNLNTGDTLSKGYLILTESIDSQSETDRTNRIAPPIYVCVKLAGAIEFVAIQINVNR</sequence>
<dbReference type="EMBL" id="SPQQ01000010">
    <property type="protein sequence ID" value="TGE35876.1"/>
    <property type="molecule type" value="Genomic_DNA"/>
</dbReference>
<accession>A0A4Z0R2J9</accession>
<evidence type="ECO:0000313" key="1">
    <source>
        <dbReference type="EMBL" id="TGE35876.1"/>
    </source>
</evidence>
<keyword evidence="2" id="KW-1185">Reference proteome</keyword>
<name>A0A4Z0R2J9_9FIRM</name>
<gene>
    <name evidence="1" type="ORF">E4K67_22430</name>
</gene>
<dbReference type="Proteomes" id="UP000298460">
    <property type="component" value="Unassembled WGS sequence"/>
</dbReference>
<evidence type="ECO:0000313" key="2">
    <source>
        <dbReference type="Proteomes" id="UP000298460"/>
    </source>
</evidence>
<dbReference type="RefSeq" id="WP_135550830.1">
    <property type="nucleotide sequence ID" value="NZ_SPQQ01000010.1"/>
</dbReference>
<protein>
    <submittedName>
        <fullName evidence="1">DUF3383 family protein</fullName>
    </submittedName>
</protein>
<dbReference type="AlphaFoldDB" id="A0A4Z0R2J9"/>
<reference evidence="1 2" key="1">
    <citation type="submission" date="2019-03" db="EMBL/GenBank/DDBJ databases">
        <title>Draft Genome Sequence of Desulfosporosinus fructosivorans Strain 63.6F, Isolated from Marine Sediment in the Baltic Sea.</title>
        <authorList>
            <person name="Hausmann B."/>
            <person name="Vandieken V."/>
            <person name="Pjevac P."/>
            <person name="Schreck K."/>
            <person name="Herbold C.W."/>
            <person name="Loy A."/>
        </authorList>
    </citation>
    <scope>NUCLEOTIDE SEQUENCE [LARGE SCALE GENOMIC DNA]</scope>
    <source>
        <strain evidence="1 2">63.6F</strain>
    </source>
</reference>